<evidence type="ECO:0000313" key="8">
    <source>
        <dbReference type="RefSeq" id="XP_036670406.3"/>
    </source>
</evidence>
<dbReference type="RefSeq" id="XP_036670406.3">
    <property type="nucleotide sequence ID" value="XM_036814511.3"/>
</dbReference>
<protein>
    <submittedName>
        <fullName evidence="8">Solute carrier family 22 member 3</fullName>
    </submittedName>
</protein>
<feature type="transmembrane region" description="Helical" evidence="5">
    <location>
        <begin position="461"/>
        <end position="482"/>
    </location>
</feature>
<keyword evidence="3 5" id="KW-1133">Transmembrane helix</keyword>
<accession>A0AB40A2W6</accession>
<sequence length="540" mass="61418">MPTQDCEKYEDFLQVIGEFGTFQKRLLLWMMPVAFIFSFTYFGQIFMILVPKKHWCRIRELEDLPMKEQIDRGIPKKEDGDFERCFMYNVPLESDTTNMTNQTRTKIPCNNGWIYDREEIPYESIGTECNWVCDKKKLGTYTLIGFFLGSVVGCLWLGYVADHYGRLVALFLANCCALIGGLVSVVCKNFYCFVSSRFVAGMAMLNCFMCFYILVLENVGVRYRTLIGNLSLAIFFTLGACILPWLAYAIKNWRHYALVVSLPVALVILLCFLLPESPSWLISVGKVERAMKVLRKAARTNGKTISEEEWTEMKQCFELKFTDGRSTKKYTCLDLFKNFRRLVVTTILIISWMIVALVYDAHVRVVELFHTDVFITFSLASLVEAPAGILPIFLVDRIGRKPIVTASLLLCAVSSLCTGLLKSQWDVTIAAIVARFFVTVALNVCQQWASEILPTVVRGQGLSVVNVMGQAGVMISPVVIYTHHYYRSLPMFIVTLLLVIGALAILVLPETMNATLPETLEEAEKRWILSCRKRKIKNDQ</sequence>
<dbReference type="InterPro" id="IPR036259">
    <property type="entry name" value="MFS_trans_sf"/>
</dbReference>
<dbReference type="PROSITE" id="PS50850">
    <property type="entry name" value="MFS"/>
    <property type="match status" value="1"/>
</dbReference>
<dbReference type="CDD" id="cd17317">
    <property type="entry name" value="MFS_SLC22"/>
    <property type="match status" value="1"/>
</dbReference>
<proteinExistence type="predicted"/>
<dbReference type="InterPro" id="IPR005828">
    <property type="entry name" value="MFS_sugar_transport-like"/>
</dbReference>
<evidence type="ECO:0000256" key="5">
    <source>
        <dbReference type="SAM" id="Phobius"/>
    </source>
</evidence>
<dbReference type="InterPro" id="IPR011701">
    <property type="entry name" value="MFS"/>
</dbReference>
<dbReference type="GO" id="GO:0016020">
    <property type="term" value="C:membrane"/>
    <property type="evidence" value="ECO:0007669"/>
    <property type="project" value="UniProtKB-SubCell"/>
</dbReference>
<organism evidence="7 8">
    <name type="scientific">Drosophila suzukii</name>
    <name type="common">Spotted-wing drosophila fruit fly</name>
    <dbReference type="NCBI Taxonomy" id="28584"/>
    <lineage>
        <taxon>Eukaryota</taxon>
        <taxon>Metazoa</taxon>
        <taxon>Ecdysozoa</taxon>
        <taxon>Arthropoda</taxon>
        <taxon>Hexapoda</taxon>
        <taxon>Insecta</taxon>
        <taxon>Pterygota</taxon>
        <taxon>Neoptera</taxon>
        <taxon>Endopterygota</taxon>
        <taxon>Diptera</taxon>
        <taxon>Brachycera</taxon>
        <taxon>Muscomorpha</taxon>
        <taxon>Ephydroidea</taxon>
        <taxon>Drosophilidae</taxon>
        <taxon>Drosophila</taxon>
        <taxon>Sophophora</taxon>
    </lineage>
</organism>
<evidence type="ECO:0000259" key="6">
    <source>
        <dbReference type="PROSITE" id="PS50850"/>
    </source>
</evidence>
<dbReference type="AlphaFoldDB" id="A0AB40A2W6"/>
<dbReference type="Pfam" id="PF00083">
    <property type="entry name" value="Sugar_tr"/>
    <property type="match status" value="1"/>
</dbReference>
<evidence type="ECO:0000256" key="2">
    <source>
        <dbReference type="ARBA" id="ARBA00022692"/>
    </source>
</evidence>
<name>A0AB40A2W6_DROSZ</name>
<evidence type="ECO:0000256" key="3">
    <source>
        <dbReference type="ARBA" id="ARBA00022989"/>
    </source>
</evidence>
<dbReference type="SUPFAM" id="SSF103473">
    <property type="entry name" value="MFS general substrate transporter"/>
    <property type="match status" value="1"/>
</dbReference>
<dbReference type="PANTHER" id="PTHR24064">
    <property type="entry name" value="SOLUTE CARRIER FAMILY 22 MEMBER"/>
    <property type="match status" value="1"/>
</dbReference>
<reference evidence="8" key="1">
    <citation type="submission" date="2025-08" db="UniProtKB">
        <authorList>
            <consortium name="RefSeq"/>
        </authorList>
    </citation>
    <scope>IDENTIFICATION</scope>
</reference>
<feature type="transmembrane region" description="Helical" evidence="5">
    <location>
        <begin position="198"/>
        <end position="215"/>
    </location>
</feature>
<dbReference type="Proteomes" id="UP001652628">
    <property type="component" value="Chromosome 3"/>
</dbReference>
<keyword evidence="4 5" id="KW-0472">Membrane</keyword>
<dbReference type="GeneID" id="108011417"/>
<feature type="domain" description="Major facilitator superfamily (MFS) profile" evidence="6">
    <location>
        <begin position="30"/>
        <end position="513"/>
    </location>
</feature>
<comment type="subcellular location">
    <subcellularLocation>
        <location evidence="1">Membrane</location>
        <topology evidence="1">Multi-pass membrane protein</topology>
    </subcellularLocation>
</comment>
<evidence type="ECO:0000256" key="1">
    <source>
        <dbReference type="ARBA" id="ARBA00004141"/>
    </source>
</evidence>
<dbReference type="Pfam" id="PF07690">
    <property type="entry name" value="MFS_1"/>
    <property type="match status" value="1"/>
</dbReference>
<gene>
    <name evidence="8" type="primary">LOC108011417</name>
</gene>
<feature type="transmembrane region" description="Helical" evidence="5">
    <location>
        <begin position="227"/>
        <end position="249"/>
    </location>
</feature>
<keyword evidence="7" id="KW-1185">Reference proteome</keyword>
<feature type="transmembrane region" description="Helical" evidence="5">
    <location>
        <begin position="373"/>
        <end position="395"/>
    </location>
</feature>
<feature type="transmembrane region" description="Helical" evidence="5">
    <location>
        <begin position="256"/>
        <end position="275"/>
    </location>
</feature>
<keyword evidence="2 5" id="KW-0812">Transmembrane</keyword>
<feature type="transmembrane region" description="Helical" evidence="5">
    <location>
        <begin position="26"/>
        <end position="50"/>
    </location>
</feature>
<feature type="transmembrane region" description="Helical" evidence="5">
    <location>
        <begin position="141"/>
        <end position="161"/>
    </location>
</feature>
<evidence type="ECO:0000313" key="7">
    <source>
        <dbReference type="Proteomes" id="UP001652628"/>
    </source>
</evidence>
<dbReference type="Gene3D" id="1.20.1250.20">
    <property type="entry name" value="MFS general substrate transporter like domains"/>
    <property type="match status" value="1"/>
</dbReference>
<feature type="transmembrane region" description="Helical" evidence="5">
    <location>
        <begin position="167"/>
        <end position="186"/>
    </location>
</feature>
<feature type="transmembrane region" description="Helical" evidence="5">
    <location>
        <begin position="489"/>
        <end position="508"/>
    </location>
</feature>
<feature type="transmembrane region" description="Helical" evidence="5">
    <location>
        <begin position="342"/>
        <end position="361"/>
    </location>
</feature>
<dbReference type="InterPro" id="IPR020846">
    <property type="entry name" value="MFS_dom"/>
</dbReference>
<evidence type="ECO:0000256" key="4">
    <source>
        <dbReference type="ARBA" id="ARBA00023136"/>
    </source>
</evidence>
<dbReference type="GO" id="GO:0022857">
    <property type="term" value="F:transmembrane transporter activity"/>
    <property type="evidence" value="ECO:0007669"/>
    <property type="project" value="InterPro"/>
</dbReference>